<keyword evidence="1" id="KW-0812">Transmembrane</keyword>
<evidence type="ECO:0000313" key="3">
    <source>
        <dbReference type="Proteomes" id="UP000269774"/>
    </source>
</evidence>
<evidence type="ECO:0000313" key="2">
    <source>
        <dbReference type="EMBL" id="RMH87497.1"/>
    </source>
</evidence>
<keyword evidence="3" id="KW-1185">Reference proteome</keyword>
<dbReference type="AlphaFoldDB" id="A0A3M2HMJ1"/>
<gene>
    <name evidence="2" type="ORF">EA797_21180</name>
</gene>
<name>A0A3M2HMJ1_9GAMM</name>
<dbReference type="RefSeq" id="WP_122168908.1">
    <property type="nucleotide sequence ID" value="NZ_JAMOIB010000019.1"/>
</dbReference>
<accession>A0A3M2HMJ1</accession>
<dbReference type="Proteomes" id="UP000269774">
    <property type="component" value="Unassembled WGS sequence"/>
</dbReference>
<comment type="caution">
    <text evidence="2">The sequence shown here is derived from an EMBL/GenBank/DDBJ whole genome shotgun (WGS) entry which is preliminary data.</text>
</comment>
<proteinExistence type="predicted"/>
<feature type="transmembrane region" description="Helical" evidence="1">
    <location>
        <begin position="34"/>
        <end position="61"/>
    </location>
</feature>
<dbReference type="EMBL" id="RFFM01000011">
    <property type="protein sequence ID" value="RMH87497.1"/>
    <property type="molecule type" value="Genomic_DNA"/>
</dbReference>
<organism evidence="2 3">
    <name type="scientific">Stutzerimonas zhaodongensis</name>
    <dbReference type="NCBI Taxonomy" id="1176257"/>
    <lineage>
        <taxon>Bacteria</taxon>
        <taxon>Pseudomonadati</taxon>
        <taxon>Pseudomonadota</taxon>
        <taxon>Gammaproteobacteria</taxon>
        <taxon>Pseudomonadales</taxon>
        <taxon>Pseudomonadaceae</taxon>
        <taxon>Stutzerimonas</taxon>
    </lineage>
</organism>
<evidence type="ECO:0000256" key="1">
    <source>
        <dbReference type="SAM" id="Phobius"/>
    </source>
</evidence>
<dbReference type="OrthoDB" id="7027442at2"/>
<reference evidence="2 3" key="1">
    <citation type="submission" date="2018-10" db="EMBL/GenBank/DDBJ databases">
        <title>Pseudomonas zhaodongensis NEAU-ST5-21(T) genome.</title>
        <authorList>
            <person name="Peng J."/>
            <person name="Liu Z.-P."/>
        </authorList>
    </citation>
    <scope>NUCLEOTIDE SEQUENCE [LARGE SCALE GENOMIC DNA]</scope>
    <source>
        <strain evidence="2 3">NEAU-ST5-21</strain>
    </source>
</reference>
<sequence length="76" mass="8298">MRDSFDNIRAERETPYHIAAATPSNQYTGLWKQIAIGIVVGHLSLGLIGIVIWMVAAQVLVGDLQIVMPWAGTHAN</sequence>
<keyword evidence="1" id="KW-1133">Transmembrane helix</keyword>
<protein>
    <submittedName>
        <fullName evidence="2">Uncharacterized protein</fullName>
    </submittedName>
</protein>
<keyword evidence="1" id="KW-0472">Membrane</keyword>